<organism evidence="1 2">
    <name type="scientific">Paraburkholderia fungorum</name>
    <dbReference type="NCBI Taxonomy" id="134537"/>
    <lineage>
        <taxon>Bacteria</taxon>
        <taxon>Pseudomonadati</taxon>
        <taxon>Pseudomonadota</taxon>
        <taxon>Betaproteobacteria</taxon>
        <taxon>Burkholderiales</taxon>
        <taxon>Burkholderiaceae</taxon>
        <taxon>Paraburkholderia</taxon>
    </lineage>
</organism>
<comment type="caution">
    <text evidence="1">The sequence shown here is derived from an EMBL/GenBank/DDBJ whole genome shotgun (WGS) entry which is preliminary data.</text>
</comment>
<proteinExistence type="predicted"/>
<gene>
    <name evidence="1" type="ORF">BCY88_16175</name>
</gene>
<reference evidence="1 2" key="1">
    <citation type="submission" date="2016-07" db="EMBL/GenBank/DDBJ databases">
        <title>Genome analysis of Burkholderia fungorum ES3-20.</title>
        <authorList>
            <person name="Xu D."/>
            <person name="Yao R."/>
            <person name="Zheng S."/>
        </authorList>
    </citation>
    <scope>NUCLEOTIDE SEQUENCE [LARGE SCALE GENOMIC DNA]</scope>
    <source>
        <strain evidence="1 2">ES3-20</strain>
    </source>
</reference>
<evidence type="ECO:0000313" key="2">
    <source>
        <dbReference type="Proteomes" id="UP000283709"/>
    </source>
</evidence>
<dbReference type="EMBL" id="MCAS01000003">
    <property type="protein sequence ID" value="RKF49730.1"/>
    <property type="molecule type" value="Genomic_DNA"/>
</dbReference>
<sequence length="87" mass="9708">MVVVVVVITALGDDNATAQCAAEGDSQQDQRENSFHDVVLPFTYERTLLSDWITDVFVCNRTCRFLRLPAAFTTGCGDRVQHGDRPF</sequence>
<dbReference type="AlphaFoldDB" id="A0A420GWX6"/>
<accession>A0A420GWX6</accession>
<protein>
    <submittedName>
        <fullName evidence="1">Uncharacterized protein</fullName>
    </submittedName>
</protein>
<name>A0A420GWX6_9BURK</name>
<dbReference type="Proteomes" id="UP000283709">
    <property type="component" value="Unassembled WGS sequence"/>
</dbReference>
<evidence type="ECO:0000313" key="1">
    <source>
        <dbReference type="EMBL" id="RKF49730.1"/>
    </source>
</evidence>